<dbReference type="AlphaFoldDB" id="A0A1F5V5S0"/>
<proteinExistence type="predicted"/>
<reference evidence="1 2" key="1">
    <citation type="journal article" date="2016" name="Nat. Commun.">
        <title>Thousands of microbial genomes shed light on interconnected biogeochemical processes in an aquifer system.</title>
        <authorList>
            <person name="Anantharaman K."/>
            <person name="Brown C.T."/>
            <person name="Hug L.A."/>
            <person name="Sharon I."/>
            <person name="Castelle C.J."/>
            <person name="Probst A.J."/>
            <person name="Thomas B.C."/>
            <person name="Singh A."/>
            <person name="Wilkins M.J."/>
            <person name="Karaoz U."/>
            <person name="Brodie E.L."/>
            <person name="Williams K.H."/>
            <person name="Hubbard S.S."/>
            <person name="Banfield J.F."/>
        </authorList>
    </citation>
    <scope>NUCLEOTIDE SEQUENCE [LARGE SCALE GENOMIC DNA]</scope>
</reference>
<dbReference type="Proteomes" id="UP000178943">
    <property type="component" value="Unassembled WGS sequence"/>
</dbReference>
<dbReference type="EMBL" id="MFGW01000232">
    <property type="protein sequence ID" value="OGF58764.1"/>
    <property type="molecule type" value="Genomic_DNA"/>
</dbReference>
<organism evidence="1 2">
    <name type="scientific">Candidatus Fischerbacteria bacterium RBG_13_37_8</name>
    <dbReference type="NCBI Taxonomy" id="1817863"/>
    <lineage>
        <taxon>Bacteria</taxon>
        <taxon>Candidatus Fischeribacteriota</taxon>
    </lineage>
</organism>
<dbReference type="InterPro" id="IPR014845">
    <property type="entry name" value="GYD/TTHA1554"/>
</dbReference>
<evidence type="ECO:0000313" key="1">
    <source>
        <dbReference type="EMBL" id="OGF58764.1"/>
    </source>
</evidence>
<sequence length="100" mass="11355">MPTFVLMTKLSVDTIRDLSRREEIGKKWHDTIKKKCPTVKFIVHYALLGPYDFLDIFEAPDENTAAKVALITLSSGATVAESWTAIPYKKFIQIVKELPD</sequence>
<name>A0A1F5V5S0_9BACT</name>
<protein>
    <submittedName>
        <fullName evidence="1">GYD family protein</fullName>
    </submittedName>
</protein>
<accession>A0A1F5V5S0</accession>
<gene>
    <name evidence="1" type="ORF">A2Y62_09650</name>
</gene>
<evidence type="ECO:0000313" key="2">
    <source>
        <dbReference type="Proteomes" id="UP000178943"/>
    </source>
</evidence>
<comment type="caution">
    <text evidence="1">The sequence shown here is derived from an EMBL/GenBank/DDBJ whole genome shotgun (WGS) entry which is preliminary data.</text>
</comment>
<dbReference type="Pfam" id="PF08734">
    <property type="entry name" value="GYD"/>
    <property type="match status" value="1"/>
</dbReference>